<sequence>MYAKIFQVGSFEQFREGPEMPHFKEEEKKNPYSINFFQEKSKTQGLVGSAEAVPPLANVGLDVTIPARAQQ</sequence>
<organism evidence="1 2">
    <name type="scientific">Romanomermis culicivorax</name>
    <name type="common">Nematode worm</name>
    <dbReference type="NCBI Taxonomy" id="13658"/>
    <lineage>
        <taxon>Eukaryota</taxon>
        <taxon>Metazoa</taxon>
        <taxon>Ecdysozoa</taxon>
        <taxon>Nematoda</taxon>
        <taxon>Enoplea</taxon>
        <taxon>Dorylaimia</taxon>
        <taxon>Mermithida</taxon>
        <taxon>Mermithoidea</taxon>
        <taxon>Mermithidae</taxon>
        <taxon>Romanomermis</taxon>
    </lineage>
</organism>
<accession>A0A915HHA9</accession>
<protein>
    <submittedName>
        <fullName evidence="2">Uncharacterized protein</fullName>
    </submittedName>
</protein>
<dbReference type="AlphaFoldDB" id="A0A915HHA9"/>
<dbReference type="WBParaSite" id="nRc.2.0.1.t00706-RA">
    <property type="protein sequence ID" value="nRc.2.0.1.t00706-RA"/>
    <property type="gene ID" value="nRc.2.0.1.g00706"/>
</dbReference>
<dbReference type="Proteomes" id="UP000887565">
    <property type="component" value="Unplaced"/>
</dbReference>
<reference evidence="2" key="1">
    <citation type="submission" date="2022-11" db="UniProtKB">
        <authorList>
            <consortium name="WormBaseParasite"/>
        </authorList>
    </citation>
    <scope>IDENTIFICATION</scope>
</reference>
<evidence type="ECO:0000313" key="1">
    <source>
        <dbReference type="Proteomes" id="UP000887565"/>
    </source>
</evidence>
<name>A0A915HHA9_ROMCU</name>
<proteinExistence type="predicted"/>
<evidence type="ECO:0000313" key="2">
    <source>
        <dbReference type="WBParaSite" id="nRc.2.0.1.t00706-RA"/>
    </source>
</evidence>
<keyword evidence="1" id="KW-1185">Reference proteome</keyword>